<evidence type="ECO:0000256" key="6">
    <source>
        <dbReference type="ARBA" id="ARBA00023136"/>
    </source>
</evidence>
<evidence type="ECO:0000256" key="7">
    <source>
        <dbReference type="RuleBase" id="RU363032"/>
    </source>
</evidence>
<dbReference type="GO" id="GO:0005886">
    <property type="term" value="C:plasma membrane"/>
    <property type="evidence" value="ECO:0007669"/>
    <property type="project" value="UniProtKB-SubCell"/>
</dbReference>
<evidence type="ECO:0000259" key="8">
    <source>
        <dbReference type="PROSITE" id="PS50928"/>
    </source>
</evidence>
<evidence type="ECO:0000256" key="3">
    <source>
        <dbReference type="ARBA" id="ARBA00022475"/>
    </source>
</evidence>
<evidence type="ECO:0000313" key="10">
    <source>
        <dbReference type="Proteomes" id="UP000273326"/>
    </source>
</evidence>
<feature type="domain" description="ABC transmembrane type-1" evidence="8">
    <location>
        <begin position="89"/>
        <end position="285"/>
    </location>
</feature>
<feature type="transmembrane region" description="Helical" evidence="7">
    <location>
        <begin position="158"/>
        <end position="176"/>
    </location>
</feature>
<dbReference type="SUPFAM" id="SSF161098">
    <property type="entry name" value="MetI-like"/>
    <property type="match status" value="1"/>
</dbReference>
<dbReference type="Gene3D" id="1.10.3720.10">
    <property type="entry name" value="MetI-like"/>
    <property type="match status" value="1"/>
</dbReference>
<dbReference type="InterPro" id="IPR035906">
    <property type="entry name" value="MetI-like_sf"/>
</dbReference>
<feature type="transmembrane region" description="Helical" evidence="7">
    <location>
        <begin position="124"/>
        <end position="146"/>
    </location>
</feature>
<dbReference type="OrthoDB" id="9810086at2"/>
<dbReference type="PANTHER" id="PTHR43744:SF9">
    <property type="entry name" value="POLYGALACTURONAN_RHAMNOGALACTURONAN TRANSPORT SYSTEM PERMEASE PROTEIN YTCP"/>
    <property type="match status" value="1"/>
</dbReference>
<comment type="similarity">
    <text evidence="7">Belongs to the binding-protein-dependent transport system permease family.</text>
</comment>
<keyword evidence="10" id="KW-1185">Reference proteome</keyword>
<evidence type="ECO:0000256" key="1">
    <source>
        <dbReference type="ARBA" id="ARBA00004651"/>
    </source>
</evidence>
<protein>
    <submittedName>
        <fullName evidence="9">Carbohydrate ABC transporter permease</fullName>
    </submittedName>
</protein>
<dbReference type="InterPro" id="IPR000515">
    <property type="entry name" value="MetI-like"/>
</dbReference>
<dbReference type="AlphaFoldDB" id="A0A3Q9BKG8"/>
<keyword evidence="3" id="KW-1003">Cell membrane</keyword>
<evidence type="ECO:0000256" key="2">
    <source>
        <dbReference type="ARBA" id="ARBA00022448"/>
    </source>
</evidence>
<evidence type="ECO:0000256" key="4">
    <source>
        <dbReference type="ARBA" id="ARBA00022692"/>
    </source>
</evidence>
<accession>A0A3Q9BKG8</accession>
<feature type="transmembrane region" description="Helical" evidence="7">
    <location>
        <begin position="89"/>
        <end position="112"/>
    </location>
</feature>
<dbReference type="CDD" id="cd06261">
    <property type="entry name" value="TM_PBP2"/>
    <property type="match status" value="1"/>
</dbReference>
<dbReference type="PANTHER" id="PTHR43744">
    <property type="entry name" value="ABC TRANSPORTER PERMEASE PROTEIN MG189-RELATED-RELATED"/>
    <property type="match status" value="1"/>
</dbReference>
<dbReference type="KEGG" id="jeh:EJN90_07375"/>
<name>A0A3Q9BKG8_9LACT</name>
<sequence>MSKKSNGISLKDANKWKYASKGEKTFDILNIVFLSVFSLMCLIPFINILATSFATPGEITTRTFILLPRTFTTDAYKYILSTPTIFRSIGVSLFVTIVGTFISMVLTSFMAYALSRRYLHGRGFFNFLVVFTMLFSGGMIPTFLVVNNLGLIDSVWSLILPGAISAYNMIIMRNFFQGIPDSLEESAKMDGCTDFGVFFRIILPLSLPSIATISLFYAVNYWNTYQSAILYINDSAKWPVQVLLRQIVLVSSGLNADASVVDVVPPAQSVKMAVIIIATLPMLIAYPFVQKYFVKGAMVGSVKG</sequence>
<gene>
    <name evidence="9" type="ORF">EJN90_07375</name>
</gene>
<dbReference type="RefSeq" id="WP_126109915.1">
    <property type="nucleotide sequence ID" value="NZ_CP034465.1"/>
</dbReference>
<comment type="subcellular location">
    <subcellularLocation>
        <location evidence="1 7">Cell membrane</location>
        <topology evidence="1 7">Multi-pass membrane protein</topology>
    </subcellularLocation>
</comment>
<keyword evidence="2 7" id="KW-0813">Transport</keyword>
<dbReference type="GO" id="GO:0055085">
    <property type="term" value="P:transmembrane transport"/>
    <property type="evidence" value="ECO:0007669"/>
    <property type="project" value="InterPro"/>
</dbReference>
<keyword evidence="4 7" id="KW-0812">Transmembrane</keyword>
<feature type="transmembrane region" description="Helical" evidence="7">
    <location>
        <begin position="28"/>
        <end position="50"/>
    </location>
</feature>
<evidence type="ECO:0000256" key="5">
    <source>
        <dbReference type="ARBA" id="ARBA00022989"/>
    </source>
</evidence>
<keyword evidence="6 7" id="KW-0472">Membrane</keyword>
<feature type="transmembrane region" description="Helical" evidence="7">
    <location>
        <begin position="270"/>
        <end position="289"/>
    </location>
</feature>
<dbReference type="Proteomes" id="UP000273326">
    <property type="component" value="Chromosome"/>
</dbReference>
<dbReference type="PROSITE" id="PS50928">
    <property type="entry name" value="ABC_TM1"/>
    <property type="match status" value="1"/>
</dbReference>
<reference evidence="10" key="1">
    <citation type="submission" date="2018-12" db="EMBL/GenBank/DDBJ databases">
        <title>Complete genome sequencing of Jeotgalibaca sp. H21T32.</title>
        <authorList>
            <person name="Bae J.-W."/>
            <person name="Lee S.-Y."/>
        </authorList>
    </citation>
    <scope>NUCLEOTIDE SEQUENCE [LARGE SCALE GENOMIC DNA]</scope>
    <source>
        <strain evidence="10">H21T32</strain>
    </source>
</reference>
<organism evidence="9 10">
    <name type="scientific">Jeotgalibaca ciconiae</name>
    <dbReference type="NCBI Taxonomy" id="2496265"/>
    <lineage>
        <taxon>Bacteria</taxon>
        <taxon>Bacillati</taxon>
        <taxon>Bacillota</taxon>
        <taxon>Bacilli</taxon>
        <taxon>Lactobacillales</taxon>
        <taxon>Carnobacteriaceae</taxon>
        <taxon>Jeotgalibaca</taxon>
    </lineage>
</organism>
<evidence type="ECO:0000313" key="9">
    <source>
        <dbReference type="EMBL" id="AZP04468.1"/>
    </source>
</evidence>
<dbReference type="EMBL" id="CP034465">
    <property type="protein sequence ID" value="AZP04468.1"/>
    <property type="molecule type" value="Genomic_DNA"/>
</dbReference>
<dbReference type="Pfam" id="PF00528">
    <property type="entry name" value="BPD_transp_1"/>
    <property type="match status" value="1"/>
</dbReference>
<keyword evidence="5 7" id="KW-1133">Transmembrane helix</keyword>
<feature type="transmembrane region" description="Helical" evidence="7">
    <location>
        <begin position="197"/>
        <end position="219"/>
    </location>
</feature>
<proteinExistence type="inferred from homology"/>